<dbReference type="OrthoDB" id="6614360at2759"/>
<keyword evidence="6 10" id="KW-1133">Transmembrane helix</keyword>
<evidence type="ECO:0000256" key="8">
    <source>
        <dbReference type="ARBA" id="ARBA00023170"/>
    </source>
</evidence>
<evidence type="ECO:0000313" key="11">
    <source>
        <dbReference type="EMBL" id="CAG5106370.1"/>
    </source>
</evidence>
<dbReference type="PANTHER" id="PTHR21137:SF35">
    <property type="entry name" value="ODORANT RECEPTOR 19A-RELATED"/>
    <property type="match status" value="1"/>
</dbReference>
<dbReference type="EMBL" id="CAJNRD030001124">
    <property type="protein sequence ID" value="CAG5106370.1"/>
    <property type="molecule type" value="Genomic_DNA"/>
</dbReference>
<keyword evidence="12" id="KW-1185">Reference proteome</keyword>
<feature type="non-terminal residue" evidence="11">
    <location>
        <position position="1"/>
    </location>
</feature>
<sequence length="398" mass="45636">MNNTLDNFLRLNRLLLSSLGQWPQQDRTSKICALISAVFFLASQGYFQTGGMIAALRDPPIFMESIPPVLISVMCLVKFINFNYNADKMKRLLETLQADWNSIDDEKELEILNSWAKNSKKTTIMYAGAVYGSMVPFMLGPLVPIICKFIPESIVPSNSSIASARPLMFHIEYLYDIEKYYFPLVIHSYFGTMTYITVVVAIDTMFMVYVQHACAIFVVIGNRLERLVDHDTIFFNANLDISIDEPYKRMIKCIIQHSKTLEYTQLIESANSVSFLFQLGINMVTISFTGFQAAMKLDRPDEAFRYASFTIAQTFHLFFESWPSQRLADESARISEYTTKCAWYLTSMRSRKLLHLFIMRSTSPCQLTAGNFYVLNLKNFCAICKSSMSFLTLLFSMQ</sequence>
<proteinExistence type="predicted"/>
<feature type="transmembrane region" description="Helical" evidence="10">
    <location>
        <begin position="31"/>
        <end position="54"/>
    </location>
</feature>
<evidence type="ECO:0000256" key="1">
    <source>
        <dbReference type="ARBA" id="ARBA00004651"/>
    </source>
</evidence>
<evidence type="ECO:0000313" key="12">
    <source>
        <dbReference type="Proteomes" id="UP000786811"/>
    </source>
</evidence>
<gene>
    <name evidence="11" type="ORF">HICCMSTLAB_LOCUS12226</name>
</gene>
<dbReference type="GO" id="GO:0005886">
    <property type="term" value="C:plasma membrane"/>
    <property type="evidence" value="ECO:0007669"/>
    <property type="project" value="UniProtKB-SubCell"/>
</dbReference>
<dbReference type="GO" id="GO:0007165">
    <property type="term" value="P:signal transduction"/>
    <property type="evidence" value="ECO:0007669"/>
    <property type="project" value="UniProtKB-KW"/>
</dbReference>
<feature type="transmembrane region" description="Helical" evidence="10">
    <location>
        <begin position="66"/>
        <end position="84"/>
    </location>
</feature>
<keyword evidence="4 10" id="KW-0812">Transmembrane</keyword>
<dbReference type="GO" id="GO:0004984">
    <property type="term" value="F:olfactory receptor activity"/>
    <property type="evidence" value="ECO:0007669"/>
    <property type="project" value="InterPro"/>
</dbReference>
<evidence type="ECO:0000256" key="5">
    <source>
        <dbReference type="ARBA" id="ARBA00022725"/>
    </source>
</evidence>
<evidence type="ECO:0000256" key="3">
    <source>
        <dbReference type="ARBA" id="ARBA00022606"/>
    </source>
</evidence>
<evidence type="ECO:0000256" key="2">
    <source>
        <dbReference type="ARBA" id="ARBA00022475"/>
    </source>
</evidence>
<comment type="subcellular location">
    <subcellularLocation>
        <location evidence="1">Cell membrane</location>
        <topology evidence="1">Multi-pass membrane protein</topology>
    </subcellularLocation>
</comment>
<dbReference type="AlphaFoldDB" id="A0A8J2HPN8"/>
<evidence type="ECO:0000256" key="9">
    <source>
        <dbReference type="ARBA" id="ARBA00023224"/>
    </source>
</evidence>
<evidence type="ECO:0000256" key="4">
    <source>
        <dbReference type="ARBA" id="ARBA00022692"/>
    </source>
</evidence>
<evidence type="ECO:0000256" key="7">
    <source>
        <dbReference type="ARBA" id="ARBA00023136"/>
    </source>
</evidence>
<evidence type="ECO:0000256" key="10">
    <source>
        <dbReference type="SAM" id="Phobius"/>
    </source>
</evidence>
<comment type="caution">
    <text evidence="11">The sequence shown here is derived from an EMBL/GenBank/DDBJ whole genome shotgun (WGS) entry which is preliminary data.</text>
</comment>
<protein>
    <submittedName>
        <fullName evidence="11">Olfactory receptor 160</fullName>
    </submittedName>
</protein>
<keyword evidence="5" id="KW-0552">Olfaction</keyword>
<dbReference type="PANTHER" id="PTHR21137">
    <property type="entry name" value="ODORANT RECEPTOR"/>
    <property type="match status" value="1"/>
</dbReference>
<keyword evidence="8 11" id="KW-0675">Receptor</keyword>
<organism evidence="11 12">
    <name type="scientific">Cotesia congregata</name>
    <name type="common">Parasitoid wasp</name>
    <name type="synonym">Apanteles congregatus</name>
    <dbReference type="NCBI Taxonomy" id="51543"/>
    <lineage>
        <taxon>Eukaryota</taxon>
        <taxon>Metazoa</taxon>
        <taxon>Ecdysozoa</taxon>
        <taxon>Arthropoda</taxon>
        <taxon>Hexapoda</taxon>
        <taxon>Insecta</taxon>
        <taxon>Pterygota</taxon>
        <taxon>Neoptera</taxon>
        <taxon>Endopterygota</taxon>
        <taxon>Hymenoptera</taxon>
        <taxon>Apocrita</taxon>
        <taxon>Ichneumonoidea</taxon>
        <taxon>Braconidae</taxon>
        <taxon>Microgastrinae</taxon>
        <taxon>Cotesia</taxon>
    </lineage>
</organism>
<evidence type="ECO:0000256" key="6">
    <source>
        <dbReference type="ARBA" id="ARBA00022989"/>
    </source>
</evidence>
<dbReference type="Proteomes" id="UP000786811">
    <property type="component" value="Unassembled WGS sequence"/>
</dbReference>
<dbReference type="Pfam" id="PF02949">
    <property type="entry name" value="7tm_6"/>
    <property type="match status" value="1"/>
</dbReference>
<keyword evidence="9" id="KW-0807">Transducer</keyword>
<name>A0A8J2HPN8_COTCN</name>
<dbReference type="GO" id="GO:0005549">
    <property type="term" value="F:odorant binding"/>
    <property type="evidence" value="ECO:0007669"/>
    <property type="project" value="InterPro"/>
</dbReference>
<keyword evidence="3" id="KW-0716">Sensory transduction</keyword>
<dbReference type="InterPro" id="IPR004117">
    <property type="entry name" value="7tm6_olfct_rcpt"/>
</dbReference>
<keyword evidence="7 10" id="KW-0472">Membrane</keyword>
<accession>A0A8J2HPN8</accession>
<feature type="transmembrane region" description="Helical" evidence="10">
    <location>
        <begin position="124"/>
        <end position="146"/>
    </location>
</feature>
<keyword evidence="2" id="KW-1003">Cell membrane</keyword>
<reference evidence="11" key="1">
    <citation type="submission" date="2021-04" db="EMBL/GenBank/DDBJ databases">
        <authorList>
            <person name="Chebbi M.A.C M."/>
        </authorList>
    </citation>
    <scope>NUCLEOTIDE SEQUENCE</scope>
</reference>
<feature type="transmembrane region" description="Helical" evidence="10">
    <location>
        <begin position="180"/>
        <end position="202"/>
    </location>
</feature>